<dbReference type="PRINTS" id="PR00953">
    <property type="entry name" value="TYPE3IMRPROT"/>
</dbReference>
<sequence length="268" mass="27763">MEPDVAASTTSILTQWMGDHLLLGVLVLTRLSALLMSMPAIGVGVPNRVRAFLAIMITALLLPSVSAVTPAESLPQMDNLVELAIALAREGMIGLLIGATVQLIITGLQLGGEAITSTGGMQLGDAIDPTTRSSMPAIARMVGMLVTAVMLAAGGHRMMLDILMDSFQSLPAGDVTFDESMMTLIVDQLTSGMVAGIRVAAPVMAALLLANVVTGLISRTLPQINVLAIGLSINALAMLVVLALTIGSAGLIFQNELAVTAVRLGKLW</sequence>
<dbReference type="InterPro" id="IPR002010">
    <property type="entry name" value="T3SS_IM_R"/>
</dbReference>
<dbReference type="Pfam" id="PF01311">
    <property type="entry name" value="Bac_export_1"/>
    <property type="match status" value="1"/>
</dbReference>
<proteinExistence type="inferred from homology"/>
<dbReference type="RefSeq" id="WP_145168241.1">
    <property type="nucleotide sequence ID" value="NZ_CP036525.1"/>
</dbReference>
<reference evidence="8 9" key="1">
    <citation type="submission" date="2019-02" db="EMBL/GenBank/DDBJ databases">
        <title>Deep-cultivation of Planctomycetes and their phenomic and genomic characterization uncovers novel biology.</title>
        <authorList>
            <person name="Wiegand S."/>
            <person name="Jogler M."/>
            <person name="Boedeker C."/>
            <person name="Pinto D."/>
            <person name="Vollmers J."/>
            <person name="Rivas-Marin E."/>
            <person name="Kohn T."/>
            <person name="Peeters S.H."/>
            <person name="Heuer A."/>
            <person name="Rast P."/>
            <person name="Oberbeckmann S."/>
            <person name="Bunk B."/>
            <person name="Jeske O."/>
            <person name="Meyerdierks A."/>
            <person name="Storesund J.E."/>
            <person name="Kallscheuer N."/>
            <person name="Luecker S."/>
            <person name="Lage O.M."/>
            <person name="Pohl T."/>
            <person name="Merkel B.J."/>
            <person name="Hornburger P."/>
            <person name="Mueller R.-W."/>
            <person name="Bruemmer F."/>
            <person name="Labrenz M."/>
            <person name="Spormann A.M."/>
            <person name="Op den Camp H."/>
            <person name="Overmann J."/>
            <person name="Amann R."/>
            <person name="Jetten M.S.M."/>
            <person name="Mascher T."/>
            <person name="Medema M.H."/>
            <person name="Devos D.P."/>
            <person name="Kaster A.-K."/>
            <person name="Ovreas L."/>
            <person name="Rohde M."/>
            <person name="Galperin M.Y."/>
            <person name="Jogler C."/>
        </authorList>
    </citation>
    <scope>NUCLEOTIDE SEQUENCE [LARGE SCALE GENOMIC DNA]</scope>
    <source>
        <strain evidence="8 9">K22_7</strain>
    </source>
</reference>
<feature type="transmembrane region" description="Helical" evidence="7">
    <location>
        <begin position="199"/>
        <end position="217"/>
    </location>
</feature>
<feature type="transmembrane region" description="Helical" evidence="7">
    <location>
        <begin position="137"/>
        <end position="155"/>
    </location>
</feature>
<keyword evidence="4 7" id="KW-0812">Transmembrane</keyword>
<keyword evidence="8" id="KW-0282">Flagellum</keyword>
<dbReference type="GO" id="GO:0006605">
    <property type="term" value="P:protein targeting"/>
    <property type="evidence" value="ECO:0007669"/>
    <property type="project" value="InterPro"/>
</dbReference>
<evidence type="ECO:0000256" key="7">
    <source>
        <dbReference type="SAM" id="Phobius"/>
    </source>
</evidence>
<keyword evidence="6 7" id="KW-0472">Membrane</keyword>
<evidence type="ECO:0000256" key="1">
    <source>
        <dbReference type="ARBA" id="ARBA00004651"/>
    </source>
</evidence>
<feature type="transmembrane region" description="Helical" evidence="7">
    <location>
        <begin position="224"/>
        <end position="253"/>
    </location>
</feature>
<evidence type="ECO:0000256" key="4">
    <source>
        <dbReference type="ARBA" id="ARBA00022692"/>
    </source>
</evidence>
<accession>A0A517N600</accession>
<keyword evidence="9" id="KW-1185">Reference proteome</keyword>
<keyword evidence="3" id="KW-1003">Cell membrane</keyword>
<evidence type="ECO:0000256" key="5">
    <source>
        <dbReference type="ARBA" id="ARBA00022989"/>
    </source>
</evidence>
<name>A0A517N600_9BACT</name>
<organism evidence="8 9">
    <name type="scientific">Rubripirellula lacrimiformis</name>
    <dbReference type="NCBI Taxonomy" id="1930273"/>
    <lineage>
        <taxon>Bacteria</taxon>
        <taxon>Pseudomonadati</taxon>
        <taxon>Planctomycetota</taxon>
        <taxon>Planctomycetia</taxon>
        <taxon>Pirellulales</taxon>
        <taxon>Pirellulaceae</taxon>
        <taxon>Rubripirellula</taxon>
    </lineage>
</organism>
<comment type="subcellular location">
    <subcellularLocation>
        <location evidence="1">Cell membrane</location>
        <topology evidence="1">Multi-pass membrane protein</topology>
    </subcellularLocation>
</comment>
<feature type="transmembrane region" description="Helical" evidence="7">
    <location>
        <begin position="52"/>
        <end position="71"/>
    </location>
</feature>
<dbReference type="OrthoDB" id="9797790at2"/>
<dbReference type="AlphaFoldDB" id="A0A517N600"/>
<evidence type="ECO:0000313" key="9">
    <source>
        <dbReference type="Proteomes" id="UP000318538"/>
    </source>
</evidence>
<gene>
    <name evidence="8" type="ORF">K227x_09310</name>
</gene>
<evidence type="ECO:0000256" key="2">
    <source>
        <dbReference type="ARBA" id="ARBA00009772"/>
    </source>
</evidence>
<keyword evidence="8" id="KW-0969">Cilium</keyword>
<dbReference type="EMBL" id="CP036525">
    <property type="protein sequence ID" value="QDT02553.1"/>
    <property type="molecule type" value="Genomic_DNA"/>
</dbReference>
<dbReference type="Proteomes" id="UP000318538">
    <property type="component" value="Chromosome"/>
</dbReference>
<dbReference type="KEGG" id="rlc:K227x_09310"/>
<protein>
    <submittedName>
        <fullName evidence="8">Flagellar biosynthesis protein FliR</fullName>
    </submittedName>
</protein>
<comment type="similarity">
    <text evidence="2">Belongs to the FliR/MopE/SpaR family.</text>
</comment>
<dbReference type="PANTHER" id="PTHR30065:SF1">
    <property type="entry name" value="SURFACE PRESENTATION OF ANTIGENS PROTEIN SPAR"/>
    <property type="match status" value="1"/>
</dbReference>
<dbReference type="PANTHER" id="PTHR30065">
    <property type="entry name" value="FLAGELLAR BIOSYNTHETIC PROTEIN FLIR"/>
    <property type="match status" value="1"/>
</dbReference>
<evidence type="ECO:0000256" key="6">
    <source>
        <dbReference type="ARBA" id="ARBA00023136"/>
    </source>
</evidence>
<keyword evidence="8" id="KW-0966">Cell projection</keyword>
<evidence type="ECO:0000313" key="8">
    <source>
        <dbReference type="EMBL" id="QDT02553.1"/>
    </source>
</evidence>
<keyword evidence="5 7" id="KW-1133">Transmembrane helix</keyword>
<dbReference type="GO" id="GO:0005886">
    <property type="term" value="C:plasma membrane"/>
    <property type="evidence" value="ECO:0007669"/>
    <property type="project" value="UniProtKB-SubCell"/>
</dbReference>
<feature type="transmembrane region" description="Helical" evidence="7">
    <location>
        <begin position="91"/>
        <end position="116"/>
    </location>
</feature>
<feature type="transmembrane region" description="Helical" evidence="7">
    <location>
        <begin position="20"/>
        <end position="45"/>
    </location>
</feature>
<evidence type="ECO:0000256" key="3">
    <source>
        <dbReference type="ARBA" id="ARBA00022475"/>
    </source>
</evidence>